<accession>C4Z0X5</accession>
<dbReference type="KEGG" id="eel:EUBELI_01241"/>
<dbReference type="InterPro" id="IPR001387">
    <property type="entry name" value="Cro/C1-type_HTH"/>
</dbReference>
<dbReference type="SUPFAM" id="SSF47413">
    <property type="entry name" value="lambda repressor-like DNA-binding domains"/>
    <property type="match status" value="1"/>
</dbReference>
<dbReference type="Proteomes" id="UP000001476">
    <property type="component" value="Chromosome"/>
</dbReference>
<proteinExistence type="predicted"/>
<dbReference type="PROSITE" id="PS50943">
    <property type="entry name" value="HTH_CROC1"/>
    <property type="match status" value="1"/>
</dbReference>
<dbReference type="HOGENOM" id="CLU_066192_38_1_9"/>
<dbReference type="InterPro" id="IPR010982">
    <property type="entry name" value="Lambda_DNA-bd_dom_sf"/>
</dbReference>
<organism evidence="2 3">
    <name type="scientific">Lachnospira eligens (strain ATCC 27750 / DSM 3376 / VPI C15-48 / C15-B4)</name>
    <name type="common">Eubacterium eligens</name>
    <dbReference type="NCBI Taxonomy" id="515620"/>
    <lineage>
        <taxon>Bacteria</taxon>
        <taxon>Bacillati</taxon>
        <taxon>Bacillota</taxon>
        <taxon>Clostridia</taxon>
        <taxon>Lachnospirales</taxon>
        <taxon>Lachnospiraceae</taxon>
        <taxon>Lachnospira</taxon>
    </lineage>
</organism>
<dbReference type="EMBL" id="CP001104">
    <property type="protein sequence ID" value="ACR72238.1"/>
    <property type="molecule type" value="Genomic_DNA"/>
</dbReference>
<dbReference type="AlphaFoldDB" id="C4Z0X5"/>
<evidence type="ECO:0000313" key="2">
    <source>
        <dbReference type="EMBL" id="ACR72238.1"/>
    </source>
</evidence>
<keyword evidence="3" id="KW-1185">Reference proteome</keyword>
<dbReference type="Gene3D" id="1.10.260.40">
    <property type="entry name" value="lambda repressor-like DNA-binding domains"/>
    <property type="match status" value="1"/>
</dbReference>
<dbReference type="RefSeq" id="WP_012739473.1">
    <property type="nucleotide sequence ID" value="NC_012778.1"/>
</dbReference>
<dbReference type="STRING" id="515620.EUBELI_01241"/>
<reference evidence="2 3" key="1">
    <citation type="journal article" date="2009" name="Proc. Natl. Acad. Sci. U.S.A.">
        <title>Characterizing a model human gut microbiota composed of members of its two dominant bacterial phyla.</title>
        <authorList>
            <person name="Mahowald M.A."/>
            <person name="Rey F.E."/>
            <person name="Seedorf H."/>
            <person name="Turnbaugh P.J."/>
            <person name="Fulton R.S."/>
            <person name="Wollam A."/>
            <person name="Shah N."/>
            <person name="Wang C."/>
            <person name="Magrini V."/>
            <person name="Wilson R.K."/>
            <person name="Cantarel B.L."/>
            <person name="Coutinho P.M."/>
            <person name="Henrissat B."/>
            <person name="Crock L.W."/>
            <person name="Russell A."/>
            <person name="Verberkmoes N.C."/>
            <person name="Hettich R.L."/>
            <person name="Gordon J.I."/>
        </authorList>
    </citation>
    <scope>NUCLEOTIDE SEQUENCE [LARGE SCALE GENOMIC DNA]</scope>
    <source>
        <strain evidence="3">ATCC 27750 / DSM 3376 / VPI C15-48 / C15-B4</strain>
    </source>
</reference>
<gene>
    <name evidence="2" type="ordered locus">EUBELI_01241</name>
</gene>
<sequence length="87" mass="10048">MAERINQHKNPLVGSNIKRLRIERKMKAIDIVARLQLMNIDVTSGIFSKVENGRNNPSVDMLIGLTHIFECDFNEFFKEQTDNNDTL</sequence>
<dbReference type="eggNOG" id="COG1396">
    <property type="taxonomic scope" value="Bacteria"/>
</dbReference>
<feature type="domain" description="HTH cro/C1-type" evidence="1">
    <location>
        <begin position="48"/>
        <end position="76"/>
    </location>
</feature>
<evidence type="ECO:0000313" key="3">
    <source>
        <dbReference type="Proteomes" id="UP000001476"/>
    </source>
</evidence>
<protein>
    <recommendedName>
        <fullName evidence="1">HTH cro/C1-type domain-containing protein</fullName>
    </recommendedName>
</protein>
<dbReference type="CDD" id="cd00093">
    <property type="entry name" value="HTH_XRE"/>
    <property type="match status" value="1"/>
</dbReference>
<dbReference type="GO" id="GO:0003677">
    <property type="term" value="F:DNA binding"/>
    <property type="evidence" value="ECO:0007669"/>
    <property type="project" value="InterPro"/>
</dbReference>
<dbReference type="GeneID" id="41355960"/>
<evidence type="ECO:0000259" key="1">
    <source>
        <dbReference type="PROSITE" id="PS50943"/>
    </source>
</evidence>
<name>C4Z0X5_LACE2</name>